<evidence type="ECO:0000313" key="6">
    <source>
        <dbReference type="Proteomes" id="UP000218231"/>
    </source>
</evidence>
<dbReference type="Gene3D" id="1.25.10.10">
    <property type="entry name" value="Leucine-rich Repeat Variant"/>
    <property type="match status" value="1"/>
</dbReference>
<organism evidence="5 6">
    <name type="scientific">Diploscapter pachys</name>
    <dbReference type="NCBI Taxonomy" id="2018661"/>
    <lineage>
        <taxon>Eukaryota</taxon>
        <taxon>Metazoa</taxon>
        <taxon>Ecdysozoa</taxon>
        <taxon>Nematoda</taxon>
        <taxon>Chromadorea</taxon>
        <taxon>Rhabditida</taxon>
        <taxon>Rhabditina</taxon>
        <taxon>Rhabditomorpha</taxon>
        <taxon>Rhabditoidea</taxon>
        <taxon>Rhabditidae</taxon>
        <taxon>Diploscapter</taxon>
    </lineage>
</organism>
<dbReference type="SUPFAM" id="SSF48371">
    <property type="entry name" value="ARM repeat"/>
    <property type="match status" value="1"/>
</dbReference>
<dbReference type="GO" id="GO:0015031">
    <property type="term" value="P:protein transport"/>
    <property type="evidence" value="ECO:0007669"/>
    <property type="project" value="UniProtKB-KW"/>
</dbReference>
<evidence type="ECO:0000256" key="3">
    <source>
        <dbReference type="ARBA" id="ARBA00022927"/>
    </source>
</evidence>
<gene>
    <name evidence="5" type="ORF">WR25_23516</name>
</gene>
<dbReference type="STRING" id="2018661.A0A2A2KUU8"/>
<keyword evidence="6" id="KW-1185">Reference proteome</keyword>
<comment type="similarity">
    <text evidence="1">Belongs to the importin alpha family.</text>
</comment>
<dbReference type="Proteomes" id="UP000218231">
    <property type="component" value="Unassembled WGS sequence"/>
</dbReference>
<dbReference type="AlphaFoldDB" id="A0A2A2KUU8"/>
<evidence type="ECO:0000313" key="5">
    <source>
        <dbReference type="EMBL" id="PAV77678.1"/>
    </source>
</evidence>
<dbReference type="EMBL" id="LIAE01007671">
    <property type="protein sequence ID" value="PAV77678.1"/>
    <property type="molecule type" value="Genomic_DNA"/>
</dbReference>
<keyword evidence="3" id="KW-0653">Protein transport</keyword>
<keyword evidence="2" id="KW-0813">Transport</keyword>
<protein>
    <recommendedName>
        <fullName evidence="7">Armadillo repeat-containing domain-containing protein</fullName>
    </recommendedName>
</protein>
<comment type="caution">
    <text evidence="5">The sequence shown here is derived from an EMBL/GenBank/DDBJ whole genome shotgun (WGS) entry which is preliminary data.</text>
</comment>
<evidence type="ECO:0008006" key="7">
    <source>
        <dbReference type="Google" id="ProtNLM"/>
    </source>
</evidence>
<dbReference type="Pfam" id="PF00514">
    <property type="entry name" value="Arm"/>
    <property type="match status" value="1"/>
</dbReference>
<evidence type="ECO:0000256" key="2">
    <source>
        <dbReference type="ARBA" id="ARBA00022448"/>
    </source>
</evidence>
<evidence type="ECO:0000256" key="4">
    <source>
        <dbReference type="PROSITE-ProRule" id="PRU00259"/>
    </source>
</evidence>
<evidence type="ECO:0000256" key="1">
    <source>
        <dbReference type="ARBA" id="ARBA00010394"/>
    </source>
</evidence>
<sequence length="312" mass="34970">MQICLETIRRLITGEQGSRVIDEMIQHDLMKVLVNALKINDQAILFKAATSCVTIAAGNHAQTKALVDAGAAEALVRLINIPDHDVAKQALWAVSNIVADAQEFRDAVIECHGIDAMVELSRHINNISTPFARTLSWAYSNMCFFNNHPFIPQEELRKLIKGIHLLVDYDDIEVEGDALKAIVWATEHSDDVRELVVQSELLEITHNKLSGQESSNLKWTINILVNIAKGNHHFRQVIIDSGFLREISTLVGKDDVDESVIKESIWLISKISYGSDDQIQAIFNAGLIPFVRKALDNTTRAVRYCKKFTETE</sequence>
<name>A0A2A2KUU8_9BILA</name>
<proteinExistence type="inferred from homology"/>
<dbReference type="SMART" id="SM00185">
    <property type="entry name" value="ARM"/>
    <property type="match status" value="3"/>
</dbReference>
<dbReference type="PROSITE" id="PS50176">
    <property type="entry name" value="ARM_REPEAT"/>
    <property type="match status" value="1"/>
</dbReference>
<dbReference type="InterPro" id="IPR011989">
    <property type="entry name" value="ARM-like"/>
</dbReference>
<accession>A0A2A2KUU8</accession>
<dbReference type="OrthoDB" id="29145at2759"/>
<dbReference type="InterPro" id="IPR016024">
    <property type="entry name" value="ARM-type_fold"/>
</dbReference>
<reference evidence="5 6" key="1">
    <citation type="journal article" date="2017" name="Curr. Biol.">
        <title>Genome architecture and evolution of a unichromosomal asexual nematode.</title>
        <authorList>
            <person name="Fradin H."/>
            <person name="Zegar C."/>
            <person name="Gutwein M."/>
            <person name="Lucas J."/>
            <person name="Kovtun M."/>
            <person name="Corcoran D."/>
            <person name="Baugh L.R."/>
            <person name="Kiontke K."/>
            <person name="Gunsalus K."/>
            <person name="Fitch D.H."/>
            <person name="Piano F."/>
        </authorList>
    </citation>
    <scope>NUCLEOTIDE SEQUENCE [LARGE SCALE GENOMIC DNA]</scope>
    <source>
        <strain evidence="5">PF1309</strain>
    </source>
</reference>
<dbReference type="InterPro" id="IPR000225">
    <property type="entry name" value="Armadillo"/>
</dbReference>
<dbReference type="PANTHER" id="PTHR23316">
    <property type="entry name" value="IMPORTIN ALPHA"/>
    <property type="match status" value="1"/>
</dbReference>
<feature type="repeat" description="ARM" evidence="4">
    <location>
        <begin position="70"/>
        <end position="103"/>
    </location>
</feature>